<dbReference type="EMBL" id="CP008942">
    <property type="protein sequence ID" value="AIK97304.1"/>
    <property type="molecule type" value="Genomic_DNA"/>
</dbReference>
<dbReference type="GO" id="GO:0000160">
    <property type="term" value="P:phosphorelay signal transduction system"/>
    <property type="evidence" value="ECO:0007669"/>
    <property type="project" value="InterPro"/>
</dbReference>
<gene>
    <name evidence="3" type="ORF">ID47_12015</name>
</gene>
<dbReference type="PANTHER" id="PTHR44520:SF2">
    <property type="entry name" value="RESPONSE REGULATOR RCP1"/>
    <property type="match status" value="1"/>
</dbReference>
<dbReference type="AlphaFoldDB" id="A0A077AZ70"/>
<dbReference type="InterPro" id="IPR011006">
    <property type="entry name" value="CheY-like_superfamily"/>
</dbReference>
<dbReference type="OrthoDB" id="9793549at2"/>
<dbReference type="Pfam" id="PF00072">
    <property type="entry name" value="Response_reg"/>
    <property type="match status" value="1"/>
</dbReference>
<organism evidence="3 4">
    <name type="scientific">Candidatus Odyssella acanthamoebae</name>
    <dbReference type="NCBI Taxonomy" id="91604"/>
    <lineage>
        <taxon>Bacteria</taxon>
        <taxon>Pseudomonadati</taxon>
        <taxon>Pseudomonadota</taxon>
        <taxon>Alphaproteobacteria</taxon>
        <taxon>Holosporales</taxon>
        <taxon>Candidatus Paracaedibacteraceae</taxon>
        <taxon>Candidatus Odyssella</taxon>
    </lineage>
</organism>
<dbReference type="SUPFAM" id="SSF52172">
    <property type="entry name" value="CheY-like"/>
    <property type="match status" value="1"/>
</dbReference>
<feature type="modified residue" description="4-aspartylphosphate" evidence="1">
    <location>
        <position position="69"/>
    </location>
</feature>
<dbReference type="KEGG" id="paca:ID47_12015"/>
<feature type="domain" description="Response regulatory" evidence="2">
    <location>
        <begin position="8"/>
        <end position="140"/>
    </location>
</feature>
<dbReference type="RefSeq" id="WP_041187779.1">
    <property type="nucleotide sequence ID" value="NZ_CP008942.1"/>
</dbReference>
<proteinExistence type="predicted"/>
<protein>
    <recommendedName>
        <fullName evidence="2">Response regulatory domain-containing protein</fullName>
    </recommendedName>
</protein>
<keyword evidence="4" id="KW-1185">Reference proteome</keyword>
<sequence length="154" mass="17761">MEQLSDIQVIYVEDDEVDRHIFELVLNKILVNSRVTFIHNGEDFLDFYYRRNSYKNRELCQGKIIIFLDINMPRLSGLDVLKKLSDAQINGIEGLSPPIIMFSASQRDVDISESKRLGATEYVVKPFSYQEMKASLSALFSRYLQSGKLKETSI</sequence>
<dbReference type="PROSITE" id="PS50110">
    <property type="entry name" value="RESPONSE_REGULATORY"/>
    <property type="match status" value="1"/>
</dbReference>
<accession>A0A077AZ70</accession>
<dbReference type="eggNOG" id="COG0745">
    <property type="taxonomic scope" value="Bacteria"/>
</dbReference>
<dbReference type="SMART" id="SM00448">
    <property type="entry name" value="REC"/>
    <property type="match status" value="1"/>
</dbReference>
<dbReference type="HOGENOM" id="CLU_000445_69_17_5"/>
<reference evidence="3 4" key="1">
    <citation type="submission" date="2014-07" db="EMBL/GenBank/DDBJ databases">
        <title>Comparative genomic insights into amoeba endosymbionts belonging to the families of Holosporaceae and Candidatus Midichloriaceae within Rickettsiales.</title>
        <authorList>
            <person name="Wang Z."/>
            <person name="Wu M."/>
        </authorList>
    </citation>
    <scope>NUCLEOTIDE SEQUENCE [LARGE SCALE GENOMIC DNA]</scope>
    <source>
        <strain evidence="3">PRA3</strain>
        <plasmid evidence="3">unnamed</plasmid>
    </source>
</reference>
<dbReference type="PANTHER" id="PTHR44520">
    <property type="entry name" value="RESPONSE REGULATOR RCP1-RELATED"/>
    <property type="match status" value="1"/>
</dbReference>
<name>A0A077AZ70_9PROT</name>
<keyword evidence="1" id="KW-0597">Phosphoprotein</keyword>
<evidence type="ECO:0000313" key="4">
    <source>
        <dbReference type="Proteomes" id="UP000028926"/>
    </source>
</evidence>
<evidence type="ECO:0000256" key="1">
    <source>
        <dbReference type="PROSITE-ProRule" id="PRU00169"/>
    </source>
</evidence>
<dbReference type="InterPro" id="IPR052893">
    <property type="entry name" value="TCS_response_regulator"/>
</dbReference>
<dbReference type="Proteomes" id="UP000028926">
    <property type="component" value="Plasmid unnamed"/>
</dbReference>
<evidence type="ECO:0000259" key="2">
    <source>
        <dbReference type="PROSITE" id="PS50110"/>
    </source>
</evidence>
<dbReference type="InterPro" id="IPR001789">
    <property type="entry name" value="Sig_transdc_resp-reg_receiver"/>
</dbReference>
<dbReference type="Gene3D" id="3.40.50.2300">
    <property type="match status" value="1"/>
</dbReference>
<evidence type="ECO:0000313" key="3">
    <source>
        <dbReference type="EMBL" id="AIK97304.1"/>
    </source>
</evidence>
<geneLocation type="plasmid" evidence="3">
    <name>unnamed</name>
</geneLocation>
<keyword evidence="3" id="KW-0614">Plasmid</keyword>